<organism evidence="1 2">
    <name type="scientific">Aristaeella hokkaidonensis</name>
    <dbReference type="NCBI Taxonomy" id="3046382"/>
    <lineage>
        <taxon>Bacteria</taxon>
        <taxon>Bacillati</taxon>
        <taxon>Bacillota</taxon>
        <taxon>Clostridia</taxon>
        <taxon>Eubacteriales</taxon>
        <taxon>Aristaeellaceae</taxon>
        <taxon>Aristaeella</taxon>
    </lineage>
</organism>
<protein>
    <submittedName>
        <fullName evidence="1">RNA polymerase sigma factor</fullName>
    </submittedName>
</protein>
<reference evidence="1" key="1">
    <citation type="submission" date="2021-01" db="EMBL/GenBank/DDBJ databases">
        <title>Complete genome sequence of Clostridiales bacterium R-7.</title>
        <authorList>
            <person name="Mahoney-Kurpe S.C."/>
            <person name="Palevich N."/>
            <person name="Koike S."/>
            <person name="Moon C.D."/>
            <person name="Attwood G.T."/>
        </authorList>
    </citation>
    <scope>NUCLEOTIDE SEQUENCE</scope>
    <source>
        <strain evidence="1">R-7</strain>
    </source>
</reference>
<dbReference type="EMBL" id="CP068393">
    <property type="protein sequence ID" value="QUC66528.1"/>
    <property type="molecule type" value="Genomic_DNA"/>
</dbReference>
<evidence type="ECO:0000313" key="1">
    <source>
        <dbReference type="EMBL" id="QUC66528.1"/>
    </source>
</evidence>
<accession>A0AC61N653</accession>
<dbReference type="Proteomes" id="UP000682782">
    <property type="component" value="Chromosome"/>
</dbReference>
<evidence type="ECO:0000313" key="2">
    <source>
        <dbReference type="Proteomes" id="UP000682782"/>
    </source>
</evidence>
<proteinExistence type="predicted"/>
<sequence>MDELLLRKAQHGDPEAFEQLITPLEQLIWRICWHYTGNRESAEDCGQETMIRIWRSLDSYRGDCALESWVYRIAANCCMDYLRKKKRDKSVSMEPMQEQGFDPADPSPGTEEQVVAADEQKRLREAITLLPEDQREALIMTQLEKVPYEEAAKLLGVSEGTIKSRVNRAKARLKEILSGERELSPPGNVKIDERRSRS</sequence>
<name>A0AC61N653_9FIRM</name>
<gene>
    <name evidence="1" type="ORF">JYE49_11755</name>
</gene>
<keyword evidence="2" id="KW-1185">Reference proteome</keyword>